<name>A0A6C8EXT4_SALV4</name>
<gene>
    <name evidence="1" type="ORF">SeV_A0311</name>
</gene>
<dbReference type="EMBL" id="ABFH02000002">
    <property type="protein sequence ID" value="EDZ02027.1"/>
    <property type="molecule type" value="Genomic_DNA"/>
</dbReference>
<evidence type="ECO:0000313" key="2">
    <source>
        <dbReference type="Proteomes" id="UP000003614"/>
    </source>
</evidence>
<comment type="caution">
    <text evidence="1">The sequence shown here is derived from an EMBL/GenBank/DDBJ whole genome shotgun (WGS) entry which is preliminary data.</text>
</comment>
<dbReference type="Proteomes" id="UP000003614">
    <property type="component" value="Unassembled WGS sequence"/>
</dbReference>
<accession>A0A6C8EXT4</accession>
<protein>
    <submittedName>
        <fullName evidence="1">Uncharacterized protein</fullName>
    </submittedName>
</protein>
<reference evidence="1 2" key="1">
    <citation type="journal article" date="2011" name="J. Bacteriol.">
        <title>Comparative genomics of 28 Salmonella enterica isolates: evidence for CRISPR-mediated adaptive sublineage evolution.</title>
        <authorList>
            <person name="Fricke W.F."/>
            <person name="Mammel M.K."/>
            <person name="McDermott P.F."/>
            <person name="Tartera C."/>
            <person name="White D.G."/>
            <person name="Leclerc J.E."/>
            <person name="Ravel J."/>
            <person name="Cebula T.A."/>
        </authorList>
    </citation>
    <scope>NUCLEOTIDE SEQUENCE [LARGE SCALE GENOMIC DNA]</scope>
    <source>
        <strain evidence="1 2">SL491</strain>
    </source>
</reference>
<proteinExistence type="predicted"/>
<sequence length="46" mass="5367">MNVLNNEHLLNLCVFSGAGITYDATERYFSFNLLIVRNKLKLFNIF</sequence>
<organism evidence="1 2">
    <name type="scientific">Salmonella virchow (strain SL491)</name>
    <dbReference type="NCBI Taxonomy" id="465517"/>
    <lineage>
        <taxon>Bacteria</taxon>
        <taxon>Pseudomonadati</taxon>
        <taxon>Pseudomonadota</taxon>
        <taxon>Gammaproteobacteria</taxon>
        <taxon>Enterobacterales</taxon>
        <taxon>Enterobacteriaceae</taxon>
        <taxon>Salmonella</taxon>
    </lineage>
</organism>
<dbReference type="AlphaFoldDB" id="A0A6C8EXT4"/>
<evidence type="ECO:0000313" key="1">
    <source>
        <dbReference type="EMBL" id="EDZ02027.1"/>
    </source>
</evidence>